<gene>
    <name evidence="2" type="ORF">WN944_004382</name>
</gene>
<dbReference type="EMBL" id="JBCGBO010000006">
    <property type="protein sequence ID" value="KAK9193685.1"/>
    <property type="molecule type" value="Genomic_DNA"/>
</dbReference>
<proteinExistence type="predicted"/>
<feature type="region of interest" description="Disordered" evidence="1">
    <location>
        <begin position="52"/>
        <end position="73"/>
    </location>
</feature>
<dbReference type="AlphaFoldDB" id="A0AAP0M3V1"/>
<sequence>MYEAISYGRTVDAGTVAVAESHGLSTAAADRQPKHLNPNLVAGIEWKNVNGFNGNGRGDDDGGDWNHLIQSSEGEDNKPQICIYGFQ</sequence>
<name>A0AAP0M3V1_9ROSI</name>
<evidence type="ECO:0000313" key="2">
    <source>
        <dbReference type="EMBL" id="KAK9193685.1"/>
    </source>
</evidence>
<comment type="caution">
    <text evidence="2">The sequence shown here is derived from an EMBL/GenBank/DDBJ whole genome shotgun (WGS) entry which is preliminary data.</text>
</comment>
<organism evidence="2 3">
    <name type="scientific">Citrus x changshan-huyou</name>
    <dbReference type="NCBI Taxonomy" id="2935761"/>
    <lineage>
        <taxon>Eukaryota</taxon>
        <taxon>Viridiplantae</taxon>
        <taxon>Streptophyta</taxon>
        <taxon>Embryophyta</taxon>
        <taxon>Tracheophyta</taxon>
        <taxon>Spermatophyta</taxon>
        <taxon>Magnoliopsida</taxon>
        <taxon>eudicotyledons</taxon>
        <taxon>Gunneridae</taxon>
        <taxon>Pentapetalae</taxon>
        <taxon>rosids</taxon>
        <taxon>malvids</taxon>
        <taxon>Sapindales</taxon>
        <taxon>Rutaceae</taxon>
        <taxon>Aurantioideae</taxon>
        <taxon>Citrus</taxon>
    </lineage>
</organism>
<keyword evidence="3" id="KW-1185">Reference proteome</keyword>
<evidence type="ECO:0000256" key="1">
    <source>
        <dbReference type="SAM" id="MobiDB-lite"/>
    </source>
</evidence>
<accession>A0AAP0M3V1</accession>
<evidence type="ECO:0000313" key="3">
    <source>
        <dbReference type="Proteomes" id="UP001428341"/>
    </source>
</evidence>
<reference evidence="2 3" key="1">
    <citation type="submission" date="2024-05" db="EMBL/GenBank/DDBJ databases">
        <title>Haplotype-resolved chromosome-level genome assembly of Huyou (Citrus changshanensis).</title>
        <authorList>
            <person name="Miao C."/>
            <person name="Chen W."/>
            <person name="Wu Y."/>
            <person name="Wang L."/>
            <person name="Zhao S."/>
            <person name="Grierson D."/>
            <person name="Xu C."/>
            <person name="Chen K."/>
        </authorList>
    </citation>
    <scope>NUCLEOTIDE SEQUENCE [LARGE SCALE GENOMIC DNA]</scope>
    <source>
        <strain evidence="2">01-14</strain>
        <tissue evidence="2">Leaf</tissue>
    </source>
</reference>
<protein>
    <submittedName>
        <fullName evidence="2">Uncharacterized protein</fullName>
    </submittedName>
</protein>
<dbReference type="Proteomes" id="UP001428341">
    <property type="component" value="Unassembled WGS sequence"/>
</dbReference>